<dbReference type="CDD" id="cd06170">
    <property type="entry name" value="LuxR_C_like"/>
    <property type="match status" value="1"/>
</dbReference>
<dbReference type="SUPFAM" id="SSF46894">
    <property type="entry name" value="C-terminal effector domain of the bipartite response regulators"/>
    <property type="match status" value="1"/>
</dbReference>
<sequence>MEQISLHPCLKHHTLINDLCSPLQSLGVTFFGYTALDSLGKAFCLGSKADYAEQYLKREHVKKDILVRPRDNKKKYDYDFWDYQTLDRAQEELYNMAADFDQSHTLSITQHFNSLSHSFHFSGHKSDDGLNQRLLEKMDCLHLFIDLFKEKLNAISELKEIYQHATTVDPSTIVDNRPTELIKVNPLQKKRKKALNFKANTYLTERERDCLWWLALGKSAQIISEINQVSRKTVERNIASIKEKLGCYTLFQMGIFLAENKLSYFLPKVEMH</sequence>
<evidence type="ECO:0000313" key="2">
    <source>
        <dbReference type="EMBL" id="EHL30470.1"/>
    </source>
</evidence>
<keyword evidence="3" id="KW-1185">Reference proteome</keyword>
<gene>
    <name evidence="2" type="ORF">LDG_7572</name>
</gene>
<feature type="domain" description="HTH luxR-type" evidence="1">
    <location>
        <begin position="196"/>
        <end position="261"/>
    </location>
</feature>
<dbReference type="Pfam" id="PF00196">
    <property type="entry name" value="GerE"/>
    <property type="match status" value="1"/>
</dbReference>
<dbReference type="AlphaFoldDB" id="G9EQM4"/>
<dbReference type="STRING" id="658187.LDG_7572"/>
<dbReference type="SMART" id="SM00421">
    <property type="entry name" value="HTH_LUXR"/>
    <property type="match status" value="1"/>
</dbReference>
<dbReference type="PROSITE" id="PS50043">
    <property type="entry name" value="HTH_LUXR_2"/>
    <property type="match status" value="1"/>
</dbReference>
<dbReference type="eggNOG" id="COG2771">
    <property type="taxonomic scope" value="Bacteria"/>
</dbReference>
<proteinExistence type="predicted"/>
<dbReference type="InterPro" id="IPR036388">
    <property type="entry name" value="WH-like_DNA-bd_sf"/>
</dbReference>
<dbReference type="RefSeq" id="WP_006871479.1">
    <property type="nucleotide sequence ID" value="NZ_JH413830.1"/>
</dbReference>
<dbReference type="PRINTS" id="PR00038">
    <property type="entry name" value="HTHLUXR"/>
</dbReference>
<accession>G9EQM4</accession>
<organism evidence="2 3">
    <name type="scientific">Legionella drancourtii LLAP12</name>
    <dbReference type="NCBI Taxonomy" id="658187"/>
    <lineage>
        <taxon>Bacteria</taxon>
        <taxon>Pseudomonadati</taxon>
        <taxon>Pseudomonadota</taxon>
        <taxon>Gammaproteobacteria</taxon>
        <taxon>Legionellales</taxon>
        <taxon>Legionellaceae</taxon>
        <taxon>Legionella</taxon>
    </lineage>
</organism>
<dbReference type="Proteomes" id="UP000002770">
    <property type="component" value="Unassembled WGS sequence"/>
</dbReference>
<protein>
    <recommendedName>
        <fullName evidence="1">HTH luxR-type domain-containing protein</fullName>
    </recommendedName>
</protein>
<dbReference type="InParanoid" id="G9EQM4"/>
<dbReference type="EMBL" id="JH413830">
    <property type="protein sequence ID" value="EHL30470.1"/>
    <property type="molecule type" value="Genomic_DNA"/>
</dbReference>
<evidence type="ECO:0000313" key="3">
    <source>
        <dbReference type="Proteomes" id="UP000002770"/>
    </source>
</evidence>
<dbReference type="InterPro" id="IPR016032">
    <property type="entry name" value="Sig_transdc_resp-reg_C-effctor"/>
</dbReference>
<dbReference type="GO" id="GO:0006355">
    <property type="term" value="P:regulation of DNA-templated transcription"/>
    <property type="evidence" value="ECO:0007669"/>
    <property type="project" value="InterPro"/>
</dbReference>
<evidence type="ECO:0000259" key="1">
    <source>
        <dbReference type="PROSITE" id="PS50043"/>
    </source>
</evidence>
<dbReference type="InterPro" id="IPR000792">
    <property type="entry name" value="Tscrpt_reg_LuxR_C"/>
</dbReference>
<dbReference type="HOGENOM" id="CLU_986705_0_0_6"/>
<name>G9EQM4_9GAMM</name>
<dbReference type="OrthoDB" id="5643838at2"/>
<dbReference type="Gene3D" id="1.10.10.10">
    <property type="entry name" value="Winged helix-like DNA-binding domain superfamily/Winged helix DNA-binding domain"/>
    <property type="match status" value="1"/>
</dbReference>
<reference evidence="2 3" key="1">
    <citation type="journal article" date="2011" name="BMC Genomics">
        <title>Insight into cross-talk between intra-amoebal pathogens.</title>
        <authorList>
            <person name="Gimenez G."/>
            <person name="Bertelli C."/>
            <person name="Moliner C."/>
            <person name="Robert C."/>
            <person name="Raoult D."/>
            <person name="Fournier P.E."/>
            <person name="Greub G."/>
        </authorList>
    </citation>
    <scope>NUCLEOTIDE SEQUENCE [LARGE SCALE GENOMIC DNA]</scope>
    <source>
        <strain evidence="2 3">LLAP12</strain>
    </source>
</reference>
<dbReference type="GO" id="GO:0003677">
    <property type="term" value="F:DNA binding"/>
    <property type="evidence" value="ECO:0007669"/>
    <property type="project" value="InterPro"/>
</dbReference>